<dbReference type="Proteomes" id="UP001230504">
    <property type="component" value="Unassembled WGS sequence"/>
</dbReference>
<sequence length="197" mass="21519">MRRSTCTVDLLLPIIPCPMDSGSHSSSPPWTDGLTLDDAMRRLNVDRQRQAGSSATCLFSCLPVFCACGIAHPDWHFQIIKQINKSAPASTQFRQNSEAFHSILVLVVARIPKSSPCVAFRASEARLQDPSVARSLSDGMACSHSSNRGHSQDSVATGQGWPHRSGLSYLAADNDCSHVSRHYLTAVMIHARVMRMS</sequence>
<protein>
    <submittedName>
        <fullName evidence="2">Uncharacterized protein</fullName>
    </submittedName>
</protein>
<evidence type="ECO:0000256" key="1">
    <source>
        <dbReference type="SAM" id="MobiDB-lite"/>
    </source>
</evidence>
<dbReference type="GeneID" id="85435436"/>
<proteinExistence type="predicted"/>
<reference evidence="2" key="1">
    <citation type="submission" date="2021-06" db="EMBL/GenBank/DDBJ databases">
        <title>Comparative genomics, transcriptomics and evolutionary studies reveal genomic signatures of adaptation to plant cell wall in hemibiotrophic fungi.</title>
        <authorList>
            <consortium name="DOE Joint Genome Institute"/>
            <person name="Baroncelli R."/>
            <person name="Diaz J.F."/>
            <person name="Benocci T."/>
            <person name="Peng M."/>
            <person name="Battaglia E."/>
            <person name="Haridas S."/>
            <person name="Andreopoulos W."/>
            <person name="Labutti K."/>
            <person name="Pangilinan J."/>
            <person name="Floch G.L."/>
            <person name="Makela M.R."/>
            <person name="Henrissat B."/>
            <person name="Grigoriev I.V."/>
            <person name="Crouch J.A."/>
            <person name="De Vries R.P."/>
            <person name="Sukno S.A."/>
            <person name="Thon M.R."/>
        </authorList>
    </citation>
    <scope>NUCLEOTIDE SEQUENCE</scope>
    <source>
        <strain evidence="2">CBS 125086</strain>
    </source>
</reference>
<evidence type="ECO:0000313" key="3">
    <source>
        <dbReference type="Proteomes" id="UP001230504"/>
    </source>
</evidence>
<comment type="caution">
    <text evidence="2">The sequence shown here is derived from an EMBL/GenBank/DDBJ whole genome shotgun (WGS) entry which is preliminary data.</text>
</comment>
<dbReference type="RefSeq" id="XP_060415271.1">
    <property type="nucleotide sequence ID" value="XM_060551196.1"/>
</dbReference>
<accession>A0AAD8Q1Y4</accession>
<feature type="compositionally biased region" description="Polar residues" evidence="1">
    <location>
        <begin position="143"/>
        <end position="157"/>
    </location>
</feature>
<dbReference type="EMBL" id="JAHLJV010000022">
    <property type="protein sequence ID" value="KAK1594024.1"/>
    <property type="molecule type" value="Genomic_DNA"/>
</dbReference>
<name>A0AAD8Q1Y4_9PEZI</name>
<feature type="region of interest" description="Disordered" evidence="1">
    <location>
        <begin position="138"/>
        <end position="159"/>
    </location>
</feature>
<dbReference type="AlphaFoldDB" id="A0AAD8Q1Y4"/>
<keyword evidence="3" id="KW-1185">Reference proteome</keyword>
<gene>
    <name evidence="2" type="ORF">LY79DRAFT_167254</name>
</gene>
<organism evidence="2 3">
    <name type="scientific">Colletotrichum navitas</name>
    <dbReference type="NCBI Taxonomy" id="681940"/>
    <lineage>
        <taxon>Eukaryota</taxon>
        <taxon>Fungi</taxon>
        <taxon>Dikarya</taxon>
        <taxon>Ascomycota</taxon>
        <taxon>Pezizomycotina</taxon>
        <taxon>Sordariomycetes</taxon>
        <taxon>Hypocreomycetidae</taxon>
        <taxon>Glomerellales</taxon>
        <taxon>Glomerellaceae</taxon>
        <taxon>Colletotrichum</taxon>
        <taxon>Colletotrichum graminicola species complex</taxon>
    </lineage>
</organism>
<evidence type="ECO:0000313" key="2">
    <source>
        <dbReference type="EMBL" id="KAK1594024.1"/>
    </source>
</evidence>